<dbReference type="PRINTS" id="PR00422">
    <property type="entry name" value="TRANSFERRIN"/>
</dbReference>
<reference evidence="2 3" key="1">
    <citation type="submission" date="2017-03" db="EMBL/GenBank/DDBJ databases">
        <title>Genome Survey of Euroglyphus maynei.</title>
        <authorList>
            <person name="Arlian L.G."/>
            <person name="Morgan M.S."/>
            <person name="Rider S.D."/>
        </authorList>
    </citation>
    <scope>NUCLEOTIDE SEQUENCE [LARGE SCALE GENOMIC DNA]</scope>
    <source>
        <strain evidence="2">Arlian Lab</strain>
        <tissue evidence="2">Whole body</tissue>
    </source>
</reference>
<evidence type="ECO:0000313" key="3">
    <source>
        <dbReference type="Proteomes" id="UP000194236"/>
    </source>
</evidence>
<keyword evidence="3" id="KW-1185">Reference proteome</keyword>
<dbReference type="SUPFAM" id="SSF53850">
    <property type="entry name" value="Periplasmic binding protein-like II"/>
    <property type="match status" value="1"/>
</dbReference>
<dbReference type="GO" id="GO:0006826">
    <property type="term" value="P:iron ion transport"/>
    <property type="evidence" value="ECO:0007669"/>
    <property type="project" value="TreeGrafter"/>
</dbReference>
<feature type="non-terminal residue" evidence="2">
    <location>
        <position position="235"/>
    </location>
</feature>
<dbReference type="EMBL" id="MUJZ01062429">
    <property type="protein sequence ID" value="OTF71130.1"/>
    <property type="molecule type" value="Genomic_DNA"/>
</dbReference>
<organism evidence="2 3">
    <name type="scientific">Euroglyphus maynei</name>
    <name type="common">Mayne's house dust mite</name>
    <dbReference type="NCBI Taxonomy" id="6958"/>
    <lineage>
        <taxon>Eukaryota</taxon>
        <taxon>Metazoa</taxon>
        <taxon>Ecdysozoa</taxon>
        <taxon>Arthropoda</taxon>
        <taxon>Chelicerata</taxon>
        <taxon>Arachnida</taxon>
        <taxon>Acari</taxon>
        <taxon>Acariformes</taxon>
        <taxon>Sarcoptiformes</taxon>
        <taxon>Astigmata</taxon>
        <taxon>Psoroptidia</taxon>
        <taxon>Analgoidea</taxon>
        <taxon>Pyroglyphidae</taxon>
        <taxon>Pyroglyphinae</taxon>
        <taxon>Euroglyphus</taxon>
    </lineage>
</organism>
<dbReference type="Proteomes" id="UP000194236">
    <property type="component" value="Unassembled WGS sequence"/>
</dbReference>
<dbReference type="PROSITE" id="PS51408">
    <property type="entry name" value="TRANSFERRIN_LIKE_4"/>
    <property type="match status" value="1"/>
</dbReference>
<feature type="domain" description="Transferrin-like" evidence="1">
    <location>
        <begin position="1"/>
        <end position="235"/>
    </location>
</feature>
<comment type="caution">
    <text evidence="2">The sequence shown here is derived from an EMBL/GenBank/DDBJ whole genome shotgun (WGS) entry which is preliminary data.</text>
</comment>
<protein>
    <submittedName>
        <fullName evidence="2">Transferrin-like protein</fullName>
    </submittedName>
</protein>
<proteinExistence type="predicted"/>
<dbReference type="Pfam" id="PF00405">
    <property type="entry name" value="Transferrin"/>
    <property type="match status" value="1"/>
</dbReference>
<dbReference type="InterPro" id="IPR001156">
    <property type="entry name" value="Transferrin-like_dom"/>
</dbReference>
<dbReference type="GO" id="GO:0005886">
    <property type="term" value="C:plasma membrane"/>
    <property type="evidence" value="ECO:0007669"/>
    <property type="project" value="TreeGrafter"/>
</dbReference>
<dbReference type="AlphaFoldDB" id="A0A1Y3ARN7"/>
<evidence type="ECO:0000259" key="1">
    <source>
        <dbReference type="PROSITE" id="PS51408"/>
    </source>
</evidence>
<dbReference type="GO" id="GO:0005615">
    <property type="term" value="C:extracellular space"/>
    <property type="evidence" value="ECO:0007669"/>
    <property type="project" value="TreeGrafter"/>
</dbReference>
<dbReference type="SMART" id="SM00094">
    <property type="entry name" value="TR_FER"/>
    <property type="match status" value="1"/>
</dbReference>
<accession>A0A1Y3ARN7</accession>
<dbReference type="GO" id="GO:0055037">
    <property type="term" value="C:recycling endosome"/>
    <property type="evidence" value="ECO:0007669"/>
    <property type="project" value="TreeGrafter"/>
</dbReference>
<evidence type="ECO:0000313" key="2">
    <source>
        <dbReference type="EMBL" id="OTF71130.1"/>
    </source>
</evidence>
<dbReference type="OrthoDB" id="5914301at2759"/>
<dbReference type="Gene3D" id="3.40.190.10">
    <property type="entry name" value="Periplasmic binding protein-like II"/>
    <property type="match status" value="1"/>
</dbReference>
<dbReference type="PANTHER" id="PTHR11485:SF57">
    <property type="entry name" value="TRANSFERRIN"/>
    <property type="match status" value="1"/>
</dbReference>
<name>A0A1Y3ARN7_EURMA</name>
<sequence>MADNIPGIFSCINARDKFECIRLLDRDEADIVNLDAEEIYIGGRFYNLEPFVREEYNGNNYIKRSAVIVRRDVKIHSLIDLKNKRACLGPYNDLYQWNIPIGILLYYETMVPDCRSELHTVERFFLESCAAGNWSTDPYLDEELKRNHRRLCSLCKDKMFGLCTEHDRFAGPDGSIKCLTEGIGEIAFTTVETAVEYFAQRSLMSNMYEFLCLDGSRMAITSRGCYWAKHSTNAF</sequence>
<gene>
    <name evidence="2" type="ORF">BLA29_009625</name>
</gene>
<dbReference type="GO" id="GO:0005769">
    <property type="term" value="C:early endosome"/>
    <property type="evidence" value="ECO:0007669"/>
    <property type="project" value="TreeGrafter"/>
</dbReference>
<dbReference type="PANTHER" id="PTHR11485">
    <property type="entry name" value="TRANSFERRIN"/>
    <property type="match status" value="1"/>
</dbReference>